<name>A0AA38MR32_9CUCU</name>
<dbReference type="AlphaFoldDB" id="A0AA38MR32"/>
<keyword evidence="2" id="KW-0732">Signal</keyword>
<keyword evidence="4" id="KW-1015">Disulfide bond</keyword>
<evidence type="ECO:0000256" key="1">
    <source>
        <dbReference type="ARBA" id="ARBA00022669"/>
    </source>
</evidence>
<comment type="caution">
    <text evidence="8">The sequence shown here is derived from an EMBL/GenBank/DDBJ whole genome shotgun (WGS) entry which is preliminary data.</text>
</comment>
<evidence type="ECO:0000259" key="7">
    <source>
        <dbReference type="PROSITE" id="PS50940"/>
    </source>
</evidence>
<dbReference type="Proteomes" id="UP001168821">
    <property type="component" value="Unassembled WGS sequence"/>
</dbReference>
<keyword evidence="5" id="KW-0325">Glycoprotein</keyword>
<evidence type="ECO:0000313" key="8">
    <source>
        <dbReference type="EMBL" id="KAJ3664657.1"/>
    </source>
</evidence>
<feature type="domain" description="Chitin-binding type-2" evidence="7">
    <location>
        <begin position="246"/>
        <end position="299"/>
    </location>
</feature>
<dbReference type="GO" id="GO:0008061">
    <property type="term" value="F:chitin binding"/>
    <property type="evidence" value="ECO:0007669"/>
    <property type="project" value="UniProtKB-KW"/>
</dbReference>
<dbReference type="PANTHER" id="PTHR23301:SF98">
    <property type="entry name" value="CHITIN-BINDING TYPE-2 DOMAIN-CONTAINING PROTEIN-RELATED"/>
    <property type="match status" value="1"/>
</dbReference>
<evidence type="ECO:0000256" key="2">
    <source>
        <dbReference type="ARBA" id="ARBA00022729"/>
    </source>
</evidence>
<accession>A0AA38MR32</accession>
<dbReference type="SMART" id="SM00494">
    <property type="entry name" value="ChtBD2"/>
    <property type="match status" value="4"/>
</dbReference>
<evidence type="ECO:0000256" key="3">
    <source>
        <dbReference type="ARBA" id="ARBA00022737"/>
    </source>
</evidence>
<evidence type="ECO:0000256" key="4">
    <source>
        <dbReference type="ARBA" id="ARBA00023157"/>
    </source>
</evidence>
<keyword evidence="9" id="KW-1185">Reference proteome</keyword>
<dbReference type="PROSITE" id="PS50940">
    <property type="entry name" value="CHIT_BIND_II"/>
    <property type="match status" value="3"/>
</dbReference>
<dbReference type="PANTHER" id="PTHR23301">
    <property type="entry name" value="CHITIN BINDING PERITROPHIN-A"/>
    <property type="match status" value="1"/>
</dbReference>
<organism evidence="8 9">
    <name type="scientific">Zophobas morio</name>
    <dbReference type="NCBI Taxonomy" id="2755281"/>
    <lineage>
        <taxon>Eukaryota</taxon>
        <taxon>Metazoa</taxon>
        <taxon>Ecdysozoa</taxon>
        <taxon>Arthropoda</taxon>
        <taxon>Hexapoda</taxon>
        <taxon>Insecta</taxon>
        <taxon>Pterygota</taxon>
        <taxon>Neoptera</taxon>
        <taxon>Endopterygota</taxon>
        <taxon>Coleoptera</taxon>
        <taxon>Polyphaga</taxon>
        <taxon>Cucujiformia</taxon>
        <taxon>Tenebrionidae</taxon>
        <taxon>Zophobas</taxon>
    </lineage>
</organism>
<dbReference type="InterPro" id="IPR036508">
    <property type="entry name" value="Chitin-bd_dom_sf"/>
</dbReference>
<sequence length="442" mass="47832">MGIQYQSYQPQPPVAKPKQTIQQFQVAVVLPPGAKPPQGNQPPGGPSNPDFIWLQIPASYFTSQSPPLSPDQLATRPPPAGPDTFMTFRPPAAPISPDNLIIQRPPPAAAGPDTVMKPKPPPLSLFEPPRPATTGAPVEVLLRKCLAPRGQFPSDSCNKYVNCWDGVAVEQFCPESLVFNPKGYCDYAYNVDCGGKPIEAIPPPPTPIDTTTATPGQVSSQAPTTVTTAAPPTVIVTLPTIDPTLRKKCLKPRGQFRSNACNKYVNCWDDVVLEQECPEGLLFSNKGYCDFPSNVDCQNLAVPARNGITMDEECPIAFGTFRDKANCSHYFTCIGGKVVANYNCPEGFSFNDNIGVCDYADRVDCSKEPLIFSPRANFLSNVPKDFMEKIDGCKPGSVFPLNPQCTAACLCHDGGSEVVQCPLGLSYDTHSDKCLQPHLAKW</sequence>
<protein>
    <recommendedName>
        <fullName evidence="7">Chitin-binding type-2 domain-containing protein</fullName>
    </recommendedName>
</protein>
<feature type="domain" description="Chitin-binding type-2" evidence="7">
    <location>
        <begin position="142"/>
        <end position="195"/>
    </location>
</feature>
<feature type="region of interest" description="Disordered" evidence="6">
    <location>
        <begin position="29"/>
        <end position="51"/>
    </location>
</feature>
<feature type="region of interest" description="Disordered" evidence="6">
    <location>
        <begin position="1"/>
        <end position="20"/>
    </location>
</feature>
<dbReference type="EMBL" id="JALNTZ010000001">
    <property type="protein sequence ID" value="KAJ3664657.1"/>
    <property type="molecule type" value="Genomic_DNA"/>
</dbReference>
<keyword evidence="3" id="KW-0677">Repeat</keyword>
<dbReference type="Gene3D" id="2.170.140.10">
    <property type="entry name" value="Chitin binding domain"/>
    <property type="match status" value="3"/>
</dbReference>
<dbReference type="GO" id="GO:0005576">
    <property type="term" value="C:extracellular region"/>
    <property type="evidence" value="ECO:0007669"/>
    <property type="project" value="InterPro"/>
</dbReference>
<dbReference type="Pfam" id="PF01607">
    <property type="entry name" value="CBM_14"/>
    <property type="match status" value="3"/>
</dbReference>
<evidence type="ECO:0000313" key="9">
    <source>
        <dbReference type="Proteomes" id="UP001168821"/>
    </source>
</evidence>
<gene>
    <name evidence="8" type="ORF">Zmor_000208</name>
</gene>
<dbReference type="InterPro" id="IPR002557">
    <property type="entry name" value="Chitin-bd_dom"/>
</dbReference>
<feature type="domain" description="Chitin-binding type-2" evidence="7">
    <location>
        <begin position="311"/>
        <end position="367"/>
    </location>
</feature>
<evidence type="ECO:0000256" key="5">
    <source>
        <dbReference type="ARBA" id="ARBA00023180"/>
    </source>
</evidence>
<evidence type="ECO:0000256" key="6">
    <source>
        <dbReference type="SAM" id="MobiDB-lite"/>
    </source>
</evidence>
<reference evidence="8" key="1">
    <citation type="journal article" date="2023" name="G3 (Bethesda)">
        <title>Whole genome assemblies of Zophobas morio and Tenebrio molitor.</title>
        <authorList>
            <person name="Kaur S."/>
            <person name="Stinson S.A."/>
            <person name="diCenzo G.C."/>
        </authorList>
    </citation>
    <scope>NUCLEOTIDE SEQUENCE</scope>
    <source>
        <strain evidence="8">QUZm001</strain>
    </source>
</reference>
<feature type="compositionally biased region" description="Pro residues" evidence="6">
    <location>
        <begin position="33"/>
        <end position="46"/>
    </location>
</feature>
<dbReference type="SUPFAM" id="SSF57625">
    <property type="entry name" value="Invertebrate chitin-binding proteins"/>
    <property type="match status" value="4"/>
</dbReference>
<keyword evidence="1" id="KW-0147">Chitin-binding</keyword>
<dbReference type="InterPro" id="IPR051940">
    <property type="entry name" value="Chitin_bind-dev_reg"/>
</dbReference>
<proteinExistence type="predicted"/>